<dbReference type="OrthoDB" id="5422387at2"/>
<sequence length="109" mass="12709">MPQPESDAFSMEISAAEKDDLEKMIGAFRRQRPPALETSSKEPFQDQLDRINQKLDDLTNMILHIDRRMEPLAKVVRLSQQKTQLLNRRLDAVIEALKKKDAYSENERQ</sequence>
<reference evidence="1 2" key="1">
    <citation type="submission" date="2019-11" db="EMBL/GenBank/DDBJ databases">
        <title>Comparative genomics of hydrocarbon-degrading Desulfosarcina strains.</title>
        <authorList>
            <person name="Watanabe M."/>
            <person name="Kojima H."/>
            <person name="Fukui M."/>
        </authorList>
    </citation>
    <scope>NUCLEOTIDE SEQUENCE [LARGE SCALE GENOMIC DNA]</scope>
    <source>
        <strain evidence="1 2">PP31</strain>
    </source>
</reference>
<keyword evidence="2" id="KW-1185">Reference proteome</keyword>
<dbReference type="Proteomes" id="UP000427769">
    <property type="component" value="Chromosome"/>
</dbReference>
<proteinExistence type="predicted"/>
<dbReference type="EMBL" id="AP021875">
    <property type="protein sequence ID" value="BBO79254.1"/>
    <property type="molecule type" value="Genomic_DNA"/>
</dbReference>
<accession>A0A5K7ZLS1</accession>
<evidence type="ECO:0000313" key="1">
    <source>
        <dbReference type="EMBL" id="BBO79254.1"/>
    </source>
</evidence>
<gene>
    <name evidence="1" type="ORF">DSCW_66710</name>
</gene>
<dbReference type="RefSeq" id="WP_155307802.1">
    <property type="nucleotide sequence ID" value="NZ_AP021875.1"/>
</dbReference>
<dbReference type="KEGG" id="dwd:DSCW_66710"/>
<name>A0A5K7ZLS1_9BACT</name>
<protein>
    <submittedName>
        <fullName evidence="1">Uncharacterized protein</fullName>
    </submittedName>
</protein>
<dbReference type="AlphaFoldDB" id="A0A5K7ZLS1"/>
<organism evidence="1 2">
    <name type="scientific">Desulfosarcina widdelii</name>
    <dbReference type="NCBI Taxonomy" id="947919"/>
    <lineage>
        <taxon>Bacteria</taxon>
        <taxon>Pseudomonadati</taxon>
        <taxon>Thermodesulfobacteriota</taxon>
        <taxon>Desulfobacteria</taxon>
        <taxon>Desulfobacterales</taxon>
        <taxon>Desulfosarcinaceae</taxon>
        <taxon>Desulfosarcina</taxon>
    </lineage>
</organism>
<evidence type="ECO:0000313" key="2">
    <source>
        <dbReference type="Proteomes" id="UP000427769"/>
    </source>
</evidence>